<geneLocation type="plasmid" evidence="1">
    <name>unnamed3</name>
</geneLocation>
<gene>
    <name evidence="1" type="ORF">BB934_35150</name>
</gene>
<name>A0A1B2EU62_9HYPH</name>
<dbReference type="EMBL" id="CP016618">
    <property type="protein sequence ID" value="ANY83504.1"/>
    <property type="molecule type" value="Genomic_DNA"/>
</dbReference>
<accession>A0A1B2EU62</accession>
<dbReference type="AlphaFoldDB" id="A0A1B2EU62"/>
<dbReference type="OrthoDB" id="9789573at2"/>
<dbReference type="InterPro" id="IPR029058">
    <property type="entry name" value="AB_hydrolase_fold"/>
</dbReference>
<organism evidence="1">
    <name type="scientific">Microvirga ossetica</name>
    <dbReference type="NCBI Taxonomy" id="1882682"/>
    <lineage>
        <taxon>Bacteria</taxon>
        <taxon>Pseudomonadati</taxon>
        <taxon>Pseudomonadota</taxon>
        <taxon>Alphaproteobacteria</taxon>
        <taxon>Hyphomicrobiales</taxon>
        <taxon>Methylobacteriaceae</taxon>
        <taxon>Microvirga</taxon>
    </lineage>
</organism>
<dbReference type="RefSeq" id="WP_099514514.1">
    <property type="nucleotide sequence ID" value="NZ_CP016618.1"/>
</dbReference>
<dbReference type="SUPFAM" id="SSF53474">
    <property type="entry name" value="alpha/beta-Hydrolases"/>
    <property type="match status" value="1"/>
</dbReference>
<evidence type="ECO:0008006" key="2">
    <source>
        <dbReference type="Google" id="ProtNLM"/>
    </source>
</evidence>
<evidence type="ECO:0000313" key="1">
    <source>
        <dbReference type="EMBL" id="ANY83504.1"/>
    </source>
</evidence>
<sequence length="123" mass="13883">MMTYCSLCNRAEGEALVRLGGEPFIIRRTFVEDLRDQDQRHRIAHLDRPLLILHSPQDKVVSIDNAAAIFQGARHPKSFVSLDPADHLLTQAVDAEYAATMIVAWVSRFFPVVESASVVHRRC</sequence>
<reference evidence="1" key="1">
    <citation type="submission" date="2016-07" db="EMBL/GenBank/DDBJ databases">
        <title>Microvirga ossetica sp. nov. a new species of rhizobia isolated from root nodules of the legume species Vicia alpestris Steven originated from North Ossetia region in the Caucasus.</title>
        <authorList>
            <person name="Safronova V.I."/>
            <person name="Kuznetsova I.G."/>
            <person name="Sazanova A.L."/>
            <person name="Belimov A."/>
            <person name="Andronov E."/>
            <person name="Osledkin Y.S."/>
            <person name="Onishchuk O.P."/>
            <person name="Kurchak O.N."/>
            <person name="Shaposhnikov A.I."/>
            <person name="Willems A."/>
            <person name="Tikhonovich I.A."/>
        </authorList>
    </citation>
    <scope>NUCLEOTIDE SEQUENCE [LARGE SCALE GENOMIC DNA]</scope>
    <source>
        <strain evidence="1">V5/3M</strain>
        <plasmid evidence="1">unnamed3</plasmid>
    </source>
</reference>
<keyword evidence="1" id="KW-0614">Plasmid</keyword>
<dbReference type="Gene3D" id="3.40.50.1820">
    <property type="entry name" value="alpha/beta hydrolase"/>
    <property type="match status" value="1"/>
</dbReference>
<protein>
    <recommendedName>
        <fullName evidence="2">Serine aminopeptidase S33 domain-containing protein</fullName>
    </recommendedName>
</protein>
<proteinExistence type="predicted"/>
<dbReference type="KEGG" id="moc:BB934_35150"/>